<dbReference type="OrthoDB" id="5562276at2"/>
<evidence type="ECO:0000313" key="3">
    <source>
        <dbReference type="Proteomes" id="UP000019184"/>
    </source>
</evidence>
<organism evidence="2 3">
    <name type="scientific">Candidatus Contendobacter odensis Run_B_J11</name>
    <dbReference type="NCBI Taxonomy" id="1400861"/>
    <lineage>
        <taxon>Bacteria</taxon>
        <taxon>Pseudomonadati</taxon>
        <taxon>Pseudomonadota</taxon>
        <taxon>Gammaproteobacteria</taxon>
        <taxon>Candidatus Competibacteraceae</taxon>
        <taxon>Candidatus Contendibacter</taxon>
    </lineage>
</organism>
<evidence type="ECO:0000259" key="1">
    <source>
        <dbReference type="Pfam" id="PF14261"/>
    </source>
</evidence>
<dbReference type="PANTHER" id="PTHR35586">
    <property type="entry name" value="SLL1691 PROTEIN"/>
    <property type="match status" value="1"/>
</dbReference>
<dbReference type="Pfam" id="PF14261">
    <property type="entry name" value="DUF4351"/>
    <property type="match status" value="1"/>
</dbReference>
<dbReference type="EMBL" id="CBTK010000002">
    <property type="protein sequence ID" value="CDH43061.1"/>
    <property type="molecule type" value="Genomic_DNA"/>
</dbReference>
<feature type="domain" description="DUF4351" evidence="1">
    <location>
        <begin position="64"/>
        <end position="117"/>
    </location>
</feature>
<name>A0A7U7G7F1_9GAMM</name>
<comment type="caution">
    <text evidence="2">The sequence shown here is derived from an EMBL/GenBank/DDBJ whole genome shotgun (WGS) entry which is preliminary data.</text>
</comment>
<dbReference type="AlphaFoldDB" id="A0A7U7G7F1"/>
<dbReference type="RefSeq" id="WP_051497222.1">
    <property type="nucleotide sequence ID" value="NZ_CBTK010000002.1"/>
</dbReference>
<dbReference type="PANTHER" id="PTHR35586:SF1">
    <property type="entry name" value="SLL1691 PROTEIN"/>
    <property type="match status" value="1"/>
</dbReference>
<evidence type="ECO:0000313" key="2">
    <source>
        <dbReference type="EMBL" id="CDH43061.1"/>
    </source>
</evidence>
<accession>A0A7U7G7F1</accession>
<keyword evidence="3" id="KW-1185">Reference proteome</keyword>
<proteinExistence type="predicted"/>
<dbReference type="InterPro" id="IPR025587">
    <property type="entry name" value="DUF4351"/>
</dbReference>
<sequence>MLQGWLEGQPELKRIFAIWIRAMVRRHSQNRLVLPKVRDLRELKMTLTDRFATWVRQYEQQGIEKGIEKGEALLLRRQLVRRFGTLPEWAEQRLKQATTAQLETWGDQVLEAATLTEVLGHPGH</sequence>
<protein>
    <recommendedName>
        <fullName evidence="1">DUF4351 domain-containing protein</fullName>
    </recommendedName>
</protein>
<reference evidence="2 3" key="1">
    <citation type="journal article" date="2014" name="ISME J.">
        <title>Candidatus Competibacter-lineage genomes retrieved from metagenomes reveal functional metabolic diversity.</title>
        <authorList>
            <person name="McIlroy S.J."/>
            <person name="Albertsen M."/>
            <person name="Andresen E.K."/>
            <person name="Saunders A.M."/>
            <person name="Kristiansen R."/>
            <person name="Stokholm-Bjerregaard M."/>
            <person name="Nielsen K.L."/>
            <person name="Nielsen P.H."/>
        </authorList>
    </citation>
    <scope>NUCLEOTIDE SEQUENCE [LARGE SCALE GENOMIC DNA]</scope>
    <source>
        <strain evidence="2 3">Run_B_J11</strain>
    </source>
</reference>
<gene>
    <name evidence="2" type="ORF">BN874_100014</name>
</gene>
<dbReference type="Proteomes" id="UP000019184">
    <property type="component" value="Unassembled WGS sequence"/>
</dbReference>